<reference evidence="1 2" key="1">
    <citation type="submission" date="2024-02" db="EMBL/GenBank/DDBJ databases">
        <title>Deinococcus caeni NBRC 101312.</title>
        <authorList>
            <person name="Ichikawa N."/>
            <person name="Katano-Makiyama Y."/>
            <person name="Hidaka K."/>
        </authorList>
    </citation>
    <scope>NUCLEOTIDE SEQUENCE [LARGE SCALE GENOMIC DNA]</scope>
    <source>
        <strain evidence="1 2">NBRC 101312</strain>
    </source>
</reference>
<comment type="caution">
    <text evidence="1">The sequence shown here is derived from an EMBL/GenBank/DDBJ whole genome shotgun (WGS) entry which is preliminary data.</text>
</comment>
<proteinExistence type="predicted"/>
<evidence type="ECO:0000313" key="2">
    <source>
        <dbReference type="Proteomes" id="UP001423409"/>
    </source>
</evidence>
<accession>A0ABP9ULG5</accession>
<dbReference type="EMBL" id="BAABQU010000062">
    <property type="protein sequence ID" value="GAA5441631.1"/>
    <property type="molecule type" value="Genomic_DNA"/>
</dbReference>
<dbReference type="Proteomes" id="UP001423409">
    <property type="component" value="Unassembled WGS sequence"/>
</dbReference>
<keyword evidence="2" id="KW-1185">Reference proteome</keyword>
<sequence length="76" mass="8380">MGRQGGQLRLRGGVVATLRQGRPVPLGPLYRLEGRFTPQNAAALKERTFDRAALGRRGLGLEHLDQLTNDLLFGVR</sequence>
<gene>
    <name evidence="1" type="ORF">Dcae01_03169</name>
</gene>
<organism evidence="1 2">
    <name type="scientific">Deinococcus caeni</name>
    <dbReference type="NCBI Taxonomy" id="569127"/>
    <lineage>
        <taxon>Bacteria</taxon>
        <taxon>Thermotogati</taxon>
        <taxon>Deinococcota</taxon>
        <taxon>Deinococci</taxon>
        <taxon>Deinococcales</taxon>
        <taxon>Deinococcaceae</taxon>
        <taxon>Deinococcus</taxon>
    </lineage>
</organism>
<evidence type="ECO:0000313" key="1">
    <source>
        <dbReference type="EMBL" id="GAA5441631.1"/>
    </source>
</evidence>
<protein>
    <submittedName>
        <fullName evidence="1">Uncharacterized protein</fullName>
    </submittedName>
</protein>
<name>A0ABP9ULG5_9DEIO</name>